<sequence length="111" mass="12115">MCEHSLAFILFPDDLQPLICHYTCPNLSKREITNLAVYNVCLAATAELHIRDVVVAVVEVLLKHMHSGDQGRAVYSGEAFAVGTKDVLCSLVKYLQASDSRLQPPSNSAEG</sequence>
<evidence type="ECO:0000313" key="1">
    <source>
        <dbReference type="EMBL" id="KAK9159789.1"/>
    </source>
</evidence>
<evidence type="ECO:0000313" key="2">
    <source>
        <dbReference type="Proteomes" id="UP001420932"/>
    </source>
</evidence>
<keyword evidence="2" id="KW-1185">Reference proteome</keyword>
<proteinExistence type="predicted"/>
<organism evidence="1 2">
    <name type="scientific">Stephania yunnanensis</name>
    <dbReference type="NCBI Taxonomy" id="152371"/>
    <lineage>
        <taxon>Eukaryota</taxon>
        <taxon>Viridiplantae</taxon>
        <taxon>Streptophyta</taxon>
        <taxon>Embryophyta</taxon>
        <taxon>Tracheophyta</taxon>
        <taxon>Spermatophyta</taxon>
        <taxon>Magnoliopsida</taxon>
        <taxon>Ranunculales</taxon>
        <taxon>Menispermaceae</taxon>
        <taxon>Menispermoideae</taxon>
        <taxon>Cissampelideae</taxon>
        <taxon>Stephania</taxon>
    </lineage>
</organism>
<comment type="caution">
    <text evidence="1">The sequence shown here is derived from an EMBL/GenBank/DDBJ whole genome shotgun (WGS) entry which is preliminary data.</text>
</comment>
<dbReference type="Proteomes" id="UP001420932">
    <property type="component" value="Unassembled WGS sequence"/>
</dbReference>
<reference evidence="1 2" key="1">
    <citation type="submission" date="2024-01" db="EMBL/GenBank/DDBJ databases">
        <title>Genome assemblies of Stephania.</title>
        <authorList>
            <person name="Yang L."/>
        </authorList>
    </citation>
    <scope>NUCLEOTIDE SEQUENCE [LARGE SCALE GENOMIC DNA]</scope>
    <source>
        <strain evidence="1">YNDBR</strain>
        <tissue evidence="1">Leaf</tissue>
    </source>
</reference>
<dbReference type="EMBL" id="JBBNAF010000003">
    <property type="protein sequence ID" value="KAK9159789.1"/>
    <property type="molecule type" value="Genomic_DNA"/>
</dbReference>
<dbReference type="AlphaFoldDB" id="A0AAP0PZ12"/>
<protein>
    <submittedName>
        <fullName evidence="1">Uncharacterized protein</fullName>
    </submittedName>
</protein>
<name>A0AAP0PZ12_9MAGN</name>
<accession>A0AAP0PZ12</accession>
<gene>
    <name evidence="1" type="ORF">Syun_006130</name>
</gene>